<dbReference type="AlphaFoldDB" id="A0A4Y2JEL6"/>
<dbReference type="Gene3D" id="3.30.420.10">
    <property type="entry name" value="Ribonuclease H-like superfamily/Ribonuclease H"/>
    <property type="match status" value="1"/>
</dbReference>
<name>A0A4Y2JEL6_ARAVE</name>
<evidence type="ECO:0000313" key="2">
    <source>
        <dbReference type="Proteomes" id="UP000499080"/>
    </source>
</evidence>
<protein>
    <submittedName>
        <fullName evidence="1">Uncharacterized protein</fullName>
    </submittedName>
</protein>
<dbReference type="EMBL" id="BGPR01003465">
    <property type="protein sequence ID" value="GBM88477.1"/>
    <property type="molecule type" value="Genomic_DNA"/>
</dbReference>
<dbReference type="GO" id="GO:0003676">
    <property type="term" value="F:nucleic acid binding"/>
    <property type="evidence" value="ECO:0007669"/>
    <property type="project" value="InterPro"/>
</dbReference>
<keyword evidence="2" id="KW-1185">Reference proteome</keyword>
<dbReference type="InterPro" id="IPR036397">
    <property type="entry name" value="RNaseH_sf"/>
</dbReference>
<dbReference type="Proteomes" id="UP000499080">
    <property type="component" value="Unassembled WGS sequence"/>
</dbReference>
<gene>
    <name evidence="1" type="ORF">AVEN_144799_1</name>
</gene>
<sequence length="168" mass="19584">MREGRIFFSANRRKKILLQTSRSSQICLQWCRERAYCKSEWIVVVSSDETGFDDYECKTMHQNADTTHCVTFHKQIVGELFQYKNTLQHFAIGIGRALKYVNTLPRPPRSPTLSTIEHEWDEICHPITTVADLTEQKGKIVDSSLQNGIRHLYDRMQGKFQACIQQNF</sequence>
<proteinExistence type="predicted"/>
<reference evidence="1 2" key="1">
    <citation type="journal article" date="2019" name="Sci. Rep.">
        <title>Orb-weaving spider Araneus ventricosus genome elucidates the spidroin gene catalogue.</title>
        <authorList>
            <person name="Kono N."/>
            <person name="Nakamura H."/>
            <person name="Ohtoshi R."/>
            <person name="Moran D.A.P."/>
            <person name="Shinohara A."/>
            <person name="Yoshida Y."/>
            <person name="Fujiwara M."/>
            <person name="Mori M."/>
            <person name="Tomita M."/>
            <person name="Arakawa K."/>
        </authorList>
    </citation>
    <scope>NUCLEOTIDE SEQUENCE [LARGE SCALE GENOMIC DNA]</scope>
</reference>
<organism evidence="1 2">
    <name type="scientific">Araneus ventricosus</name>
    <name type="common">Orbweaver spider</name>
    <name type="synonym">Epeira ventricosa</name>
    <dbReference type="NCBI Taxonomy" id="182803"/>
    <lineage>
        <taxon>Eukaryota</taxon>
        <taxon>Metazoa</taxon>
        <taxon>Ecdysozoa</taxon>
        <taxon>Arthropoda</taxon>
        <taxon>Chelicerata</taxon>
        <taxon>Arachnida</taxon>
        <taxon>Araneae</taxon>
        <taxon>Araneomorphae</taxon>
        <taxon>Entelegynae</taxon>
        <taxon>Araneoidea</taxon>
        <taxon>Araneidae</taxon>
        <taxon>Araneus</taxon>
    </lineage>
</organism>
<comment type="caution">
    <text evidence="1">The sequence shown here is derived from an EMBL/GenBank/DDBJ whole genome shotgun (WGS) entry which is preliminary data.</text>
</comment>
<accession>A0A4Y2JEL6</accession>
<evidence type="ECO:0000313" key="1">
    <source>
        <dbReference type="EMBL" id="GBM88477.1"/>
    </source>
</evidence>